<dbReference type="Pfam" id="PF16189">
    <property type="entry name" value="Creatinase_N_2"/>
    <property type="match status" value="1"/>
</dbReference>
<dbReference type="Pfam" id="PF00557">
    <property type="entry name" value="Peptidase_M24"/>
    <property type="match status" value="2"/>
</dbReference>
<keyword evidence="4" id="KW-0378">Hydrolase</keyword>
<evidence type="ECO:0000256" key="5">
    <source>
        <dbReference type="ARBA" id="ARBA00023211"/>
    </source>
</evidence>
<dbReference type="InterPro" id="IPR036005">
    <property type="entry name" value="Creatinase/aminopeptidase-like"/>
</dbReference>
<keyword evidence="9" id="KW-1185">Reference proteome</keyword>
<feature type="domain" description="Peptidase M24 C-terminal" evidence="7">
    <location>
        <begin position="380"/>
        <end position="439"/>
    </location>
</feature>
<comment type="similarity">
    <text evidence="2">Belongs to the peptidase M24B family.</text>
</comment>
<dbReference type="InterPro" id="IPR029149">
    <property type="entry name" value="Creatin/AminoP/Spt16_N"/>
</dbReference>
<evidence type="ECO:0000259" key="7">
    <source>
        <dbReference type="Pfam" id="PF16188"/>
    </source>
</evidence>
<dbReference type="GO" id="GO:0005737">
    <property type="term" value="C:cytoplasm"/>
    <property type="evidence" value="ECO:0007669"/>
    <property type="project" value="UniProtKB-ARBA"/>
</dbReference>
<dbReference type="GO" id="GO:0046872">
    <property type="term" value="F:metal ion binding"/>
    <property type="evidence" value="ECO:0007669"/>
    <property type="project" value="UniProtKB-KW"/>
</dbReference>
<feature type="domain" description="Peptidase M24" evidence="6">
    <location>
        <begin position="213"/>
        <end position="256"/>
    </location>
</feature>
<reference evidence="8" key="1">
    <citation type="journal article" date="2022" name="Plant J.">
        <title>Strategies of tolerance reflected in two North American maple genomes.</title>
        <authorList>
            <person name="McEvoy S.L."/>
            <person name="Sezen U.U."/>
            <person name="Trouern-Trend A."/>
            <person name="McMahon S.M."/>
            <person name="Schaberg P.G."/>
            <person name="Yang J."/>
            <person name="Wegrzyn J.L."/>
            <person name="Swenson N.G."/>
        </authorList>
    </citation>
    <scope>NUCLEOTIDE SEQUENCE</scope>
    <source>
        <strain evidence="8">91603</strain>
    </source>
</reference>
<name>A0AAD5JB11_ACENE</name>
<dbReference type="GO" id="GO:0016787">
    <property type="term" value="F:hydrolase activity"/>
    <property type="evidence" value="ECO:0007669"/>
    <property type="project" value="UniProtKB-KW"/>
</dbReference>
<dbReference type="SUPFAM" id="SSF55920">
    <property type="entry name" value="Creatinase/aminopeptidase"/>
    <property type="match status" value="1"/>
</dbReference>
<evidence type="ECO:0000256" key="4">
    <source>
        <dbReference type="ARBA" id="ARBA00022801"/>
    </source>
</evidence>
<accession>A0AAD5JB11</accession>
<protein>
    <recommendedName>
        <fullName evidence="10">Xaa-Pro aminopeptidase P</fullName>
    </recommendedName>
</protein>
<comment type="cofactor">
    <cofactor evidence="1">
        <name>Mn(2+)</name>
        <dbReference type="ChEBI" id="CHEBI:29035"/>
    </cofactor>
</comment>
<evidence type="ECO:0000259" key="6">
    <source>
        <dbReference type="Pfam" id="PF00557"/>
    </source>
</evidence>
<evidence type="ECO:0008006" key="10">
    <source>
        <dbReference type="Google" id="ProtNLM"/>
    </source>
</evidence>
<dbReference type="Gene3D" id="3.90.230.10">
    <property type="entry name" value="Creatinase/methionine aminopeptidase superfamily"/>
    <property type="match status" value="2"/>
</dbReference>
<dbReference type="AlphaFoldDB" id="A0AAD5JB11"/>
<organism evidence="8 9">
    <name type="scientific">Acer negundo</name>
    <name type="common">Box elder</name>
    <dbReference type="NCBI Taxonomy" id="4023"/>
    <lineage>
        <taxon>Eukaryota</taxon>
        <taxon>Viridiplantae</taxon>
        <taxon>Streptophyta</taxon>
        <taxon>Embryophyta</taxon>
        <taxon>Tracheophyta</taxon>
        <taxon>Spermatophyta</taxon>
        <taxon>Magnoliopsida</taxon>
        <taxon>eudicotyledons</taxon>
        <taxon>Gunneridae</taxon>
        <taxon>Pentapetalae</taxon>
        <taxon>rosids</taxon>
        <taxon>malvids</taxon>
        <taxon>Sapindales</taxon>
        <taxon>Sapindaceae</taxon>
        <taxon>Hippocastanoideae</taxon>
        <taxon>Acereae</taxon>
        <taxon>Acer</taxon>
    </lineage>
</organism>
<dbReference type="EMBL" id="JAJSOW010000100">
    <property type="protein sequence ID" value="KAI9187025.1"/>
    <property type="molecule type" value="Genomic_DNA"/>
</dbReference>
<feature type="domain" description="Peptidase M24" evidence="6">
    <location>
        <begin position="267"/>
        <end position="368"/>
    </location>
</feature>
<dbReference type="Proteomes" id="UP001064489">
    <property type="component" value="Chromosome 3"/>
</dbReference>
<dbReference type="InterPro" id="IPR000994">
    <property type="entry name" value="Pept_M24"/>
</dbReference>
<dbReference type="FunFam" id="3.90.230.10:FF:000007">
    <property type="entry name" value="Xaa-Pro aminopeptidase P"/>
    <property type="match status" value="1"/>
</dbReference>
<evidence type="ECO:0000313" key="9">
    <source>
        <dbReference type="Proteomes" id="UP001064489"/>
    </source>
</evidence>
<dbReference type="InterPro" id="IPR050422">
    <property type="entry name" value="X-Pro_aminopeptidase_P"/>
</dbReference>
<keyword evidence="3" id="KW-0479">Metal-binding</keyword>
<evidence type="ECO:0000256" key="1">
    <source>
        <dbReference type="ARBA" id="ARBA00001936"/>
    </source>
</evidence>
<comment type="caution">
    <text evidence="8">The sequence shown here is derived from an EMBL/GenBank/DDBJ whole genome shotgun (WGS) entry which is preliminary data.</text>
</comment>
<evidence type="ECO:0000256" key="2">
    <source>
        <dbReference type="ARBA" id="ARBA00008766"/>
    </source>
</evidence>
<keyword evidence="5" id="KW-0464">Manganese</keyword>
<evidence type="ECO:0000256" key="3">
    <source>
        <dbReference type="ARBA" id="ARBA00022723"/>
    </source>
</evidence>
<dbReference type="InterPro" id="IPR032416">
    <property type="entry name" value="Peptidase_M24_C"/>
</dbReference>
<reference evidence="8" key="2">
    <citation type="submission" date="2023-02" db="EMBL/GenBank/DDBJ databases">
        <authorList>
            <person name="Swenson N.G."/>
            <person name="Wegrzyn J.L."/>
            <person name="Mcevoy S.L."/>
        </authorList>
    </citation>
    <scope>NUCLEOTIDE SEQUENCE</scope>
    <source>
        <strain evidence="8">91603</strain>
        <tissue evidence="8">Leaf</tissue>
    </source>
</reference>
<sequence length="442" mass="48901">MRSGNLGVPTTSEWLNDVLAPGGRVGIDPFLLSSDAAEELKEAISKKNHELVYLYDLNLVDGIWKESRPKPPSKPIRLDEVAWLLNLRSDVPHSPVTYAYLIVEIDRATLFVDDAKVTPDVMNHLKNAGVELKPYDSILSEIKSLAAQGAQLWLDPYSVNAAIMHTYKISSDKYHGSSGNERKHKAIKFSHQGCCCFGTVLGLAGRGNPNDAKLTEVDVADKLLEFRSKQAGFVDTSFDTISGSGANGAIIHYKPEPGNCTYCTTKSFTRVLQGHIALDQAVFPENTPGFVLDAFARSFLWKIGLDYRHGTGHGVGAALNVHEGPQSISYRFGNMTPLVEGMIVSNEPGYYEDHAFGIRIENLLSVKEVDTPNRFGGISYLGFEKLTFVPIQTKLVDLSLLAEAEIDWLNNYHSQVWDKVSPLLDGSAHQWLWNNTRPLVKE</sequence>
<dbReference type="Gene3D" id="3.40.350.10">
    <property type="entry name" value="Creatinase/prolidase N-terminal domain"/>
    <property type="match status" value="2"/>
</dbReference>
<proteinExistence type="inferred from homology"/>
<evidence type="ECO:0000313" key="8">
    <source>
        <dbReference type="EMBL" id="KAI9187025.1"/>
    </source>
</evidence>
<dbReference type="Pfam" id="PF16188">
    <property type="entry name" value="Peptidase_M24_C"/>
    <property type="match status" value="1"/>
</dbReference>
<dbReference type="PANTHER" id="PTHR43763">
    <property type="entry name" value="XAA-PRO AMINOPEPTIDASE 1"/>
    <property type="match status" value="1"/>
</dbReference>
<dbReference type="PANTHER" id="PTHR43763:SF6">
    <property type="entry name" value="XAA-PRO AMINOPEPTIDASE 1"/>
    <property type="match status" value="1"/>
</dbReference>
<gene>
    <name evidence="8" type="ORF">LWI28_023488</name>
</gene>